<accession>A0A074YH89</accession>
<dbReference type="EMBL" id="KL584765">
    <property type="protein sequence ID" value="KEQ93462.1"/>
    <property type="molecule type" value="Genomic_DNA"/>
</dbReference>
<dbReference type="SUPFAM" id="SSF54427">
    <property type="entry name" value="NTF2-like"/>
    <property type="match status" value="1"/>
</dbReference>
<dbReference type="PANTHER" id="PTHR38436:SF3">
    <property type="entry name" value="CARBOXYMETHYLENEBUTENOLIDASE-RELATED"/>
    <property type="match status" value="1"/>
</dbReference>
<sequence length="394" mass="43570">MTARIDAGEPFLKHLNVSKTPFIFLTAETDDFDEETIAAWQGEGFVTTYIPYGDGGREYVDRMHAAPDQVVGLNDQYAIVAFGDAASTCLEAYVKSTPRLAALVAYYPSRIPDPQQTRYPMHTTVLVHLTGNEMKVIRTPEVLGIQGKKRIITKRIGDGLGLGGELKLSFQAYKYPNVESGFAESDLDEFDAAAAGVAWSRSLGVVRKALRLASDIERVRDEHLENTRKGNIQKALSITSSNPAILHTPTLTGGFHPEDISDFYTEFFQPCPSSLNAKLLSRTVGVDRVIDELSLSFNHNKVIPWLLPGIPATNRRIEVVVVSIVCIKAGKLETEKLYWDQASVLMQVGLLDPKVVPEKFKEKGVKQLPVIGAESARAAVREGSRRINELIEDW</sequence>
<proteinExistence type="predicted"/>
<dbReference type="Proteomes" id="UP000030641">
    <property type="component" value="Unassembled WGS sequence"/>
</dbReference>
<dbReference type="OrthoDB" id="5440at2759"/>
<evidence type="ECO:0000313" key="2">
    <source>
        <dbReference type="Proteomes" id="UP000030641"/>
    </source>
</evidence>
<dbReference type="HOGENOM" id="CLU_032662_2_0_1"/>
<dbReference type="PANTHER" id="PTHR38436">
    <property type="entry name" value="POLYKETIDE CYCLASE SNOAL-LIKE DOMAIN"/>
    <property type="match status" value="1"/>
</dbReference>
<dbReference type="OMA" id="GTDHKRH"/>
<dbReference type="RefSeq" id="XP_013342124.1">
    <property type="nucleotide sequence ID" value="XM_013486670.1"/>
</dbReference>
<dbReference type="Gene3D" id="3.10.450.50">
    <property type="match status" value="1"/>
</dbReference>
<gene>
    <name evidence="1" type="ORF">AUEXF2481DRAFT_81246</name>
</gene>
<dbReference type="InParanoid" id="A0A074YH89"/>
<dbReference type="GO" id="GO:0030638">
    <property type="term" value="P:polyketide metabolic process"/>
    <property type="evidence" value="ECO:0007669"/>
    <property type="project" value="InterPro"/>
</dbReference>
<reference evidence="1 2" key="1">
    <citation type="journal article" date="2014" name="BMC Genomics">
        <title>Genome sequencing of four Aureobasidium pullulans varieties: biotechnological potential, stress tolerance, and description of new species.</title>
        <authorList>
            <person name="Gostin Ar C."/>
            <person name="Ohm R.A."/>
            <person name="Kogej T."/>
            <person name="Sonjak S."/>
            <person name="Turk M."/>
            <person name="Zajc J."/>
            <person name="Zalar P."/>
            <person name="Grube M."/>
            <person name="Sun H."/>
            <person name="Han J."/>
            <person name="Sharma A."/>
            <person name="Chiniquy J."/>
            <person name="Ngan C.Y."/>
            <person name="Lipzen A."/>
            <person name="Barry K."/>
            <person name="Grigoriev I.V."/>
            <person name="Gunde-Cimerman N."/>
        </authorList>
    </citation>
    <scope>NUCLEOTIDE SEQUENCE [LARGE SCALE GENOMIC DNA]</scope>
    <source>
        <strain evidence="1 2">EXF-2481</strain>
    </source>
</reference>
<evidence type="ECO:0008006" key="3">
    <source>
        <dbReference type="Google" id="ProtNLM"/>
    </source>
</evidence>
<dbReference type="STRING" id="1043005.A0A074YH89"/>
<evidence type="ECO:0000313" key="1">
    <source>
        <dbReference type="EMBL" id="KEQ93462.1"/>
    </source>
</evidence>
<dbReference type="GeneID" id="25371632"/>
<keyword evidence="2" id="KW-1185">Reference proteome</keyword>
<protein>
    <recommendedName>
        <fullName evidence="3">Dienelactone hydrolase</fullName>
    </recommendedName>
</protein>
<dbReference type="InterPro" id="IPR009959">
    <property type="entry name" value="Cyclase_SnoaL-like"/>
</dbReference>
<dbReference type="AlphaFoldDB" id="A0A074YH89"/>
<name>A0A074YH89_AURSE</name>
<organism evidence="1 2">
    <name type="scientific">Aureobasidium subglaciale (strain EXF-2481)</name>
    <name type="common">Aureobasidium pullulans var. subglaciale</name>
    <dbReference type="NCBI Taxonomy" id="1043005"/>
    <lineage>
        <taxon>Eukaryota</taxon>
        <taxon>Fungi</taxon>
        <taxon>Dikarya</taxon>
        <taxon>Ascomycota</taxon>
        <taxon>Pezizomycotina</taxon>
        <taxon>Dothideomycetes</taxon>
        <taxon>Dothideomycetidae</taxon>
        <taxon>Dothideales</taxon>
        <taxon>Saccotheciaceae</taxon>
        <taxon>Aureobasidium</taxon>
    </lineage>
</organism>
<dbReference type="InterPro" id="IPR032710">
    <property type="entry name" value="NTF2-like_dom_sf"/>
</dbReference>